<dbReference type="Pfam" id="PF04542">
    <property type="entry name" value="Sigma70_r2"/>
    <property type="match status" value="1"/>
</dbReference>
<name>A0ABV4U929_9BACT</name>
<feature type="domain" description="RNA polymerase sigma-70 region 2" evidence="1">
    <location>
        <begin position="40"/>
        <end position="111"/>
    </location>
</feature>
<protein>
    <submittedName>
        <fullName evidence="2">Sigma-70 family RNA polymerase sigma factor</fullName>
    </submittedName>
</protein>
<gene>
    <name evidence="2" type="ORF">ACERK3_17700</name>
</gene>
<dbReference type="Gene3D" id="1.10.1740.10">
    <property type="match status" value="1"/>
</dbReference>
<accession>A0ABV4U929</accession>
<comment type="caution">
    <text evidence="2">The sequence shown here is derived from an EMBL/GenBank/DDBJ whole genome shotgun (WGS) entry which is preliminary data.</text>
</comment>
<dbReference type="InterPro" id="IPR013325">
    <property type="entry name" value="RNA_pol_sigma_r2"/>
</dbReference>
<dbReference type="InterPro" id="IPR007627">
    <property type="entry name" value="RNA_pol_sigma70_r2"/>
</dbReference>
<evidence type="ECO:0000313" key="3">
    <source>
        <dbReference type="Proteomes" id="UP001575105"/>
    </source>
</evidence>
<dbReference type="EMBL" id="JBGUBD010000015">
    <property type="protein sequence ID" value="MFA9480110.1"/>
    <property type="molecule type" value="Genomic_DNA"/>
</dbReference>
<sequence>MIATAPTRRRIRRTREQVDHEAELWRRYTHRRTLTNRNALVACYKRFAWHLIRQYEQGGHLPPQLTGDDVSGAVMAALVWCVERFRPNSGAVFTTFARRRLQGAIIDEQRRWGGRWMDIAGSVAGWHT</sequence>
<evidence type="ECO:0000313" key="2">
    <source>
        <dbReference type="EMBL" id="MFA9480110.1"/>
    </source>
</evidence>
<dbReference type="RefSeq" id="WP_425347035.1">
    <property type="nucleotide sequence ID" value="NZ_JBGUBD010000015.1"/>
</dbReference>
<evidence type="ECO:0000259" key="1">
    <source>
        <dbReference type="Pfam" id="PF04542"/>
    </source>
</evidence>
<dbReference type="Proteomes" id="UP001575105">
    <property type="component" value="Unassembled WGS sequence"/>
</dbReference>
<dbReference type="SUPFAM" id="SSF88946">
    <property type="entry name" value="Sigma2 domain of RNA polymerase sigma factors"/>
    <property type="match status" value="1"/>
</dbReference>
<organism evidence="2 3">
    <name type="scientific">Natronomicrosphaera hydrolytica</name>
    <dbReference type="NCBI Taxonomy" id="3242702"/>
    <lineage>
        <taxon>Bacteria</taxon>
        <taxon>Pseudomonadati</taxon>
        <taxon>Planctomycetota</taxon>
        <taxon>Phycisphaerae</taxon>
        <taxon>Phycisphaerales</taxon>
        <taxon>Phycisphaeraceae</taxon>
        <taxon>Natronomicrosphaera</taxon>
    </lineage>
</organism>
<keyword evidence="3" id="KW-1185">Reference proteome</keyword>
<proteinExistence type="predicted"/>
<reference evidence="2 3" key="1">
    <citation type="submission" date="2024-08" db="EMBL/GenBank/DDBJ databases">
        <title>Whole-genome sequencing of halo(alkali)philic microorganisms from hypersaline lakes.</title>
        <authorList>
            <person name="Sorokin D.Y."/>
            <person name="Merkel A.Y."/>
            <person name="Messina E."/>
            <person name="Yakimov M."/>
        </authorList>
    </citation>
    <scope>NUCLEOTIDE SEQUENCE [LARGE SCALE GENOMIC DNA]</scope>
    <source>
        <strain evidence="2 3">AB-hyl4</strain>
    </source>
</reference>